<dbReference type="RefSeq" id="WP_101341031.1">
    <property type="nucleotide sequence ID" value="NZ_CP090021.1"/>
</dbReference>
<dbReference type="Pfam" id="PF13279">
    <property type="entry name" value="4HBT_2"/>
    <property type="match status" value="1"/>
</dbReference>
<dbReference type="Gene3D" id="3.10.129.10">
    <property type="entry name" value="Hotdog Thioesterase"/>
    <property type="match status" value="1"/>
</dbReference>
<dbReference type="AlphaFoldDB" id="A0A2T5JU49"/>
<comment type="caution">
    <text evidence="1">The sequence shown here is derived from an EMBL/GenBank/DDBJ whole genome shotgun (WGS) entry which is preliminary data.</text>
</comment>
<gene>
    <name evidence="1" type="ORF">C8J28_12040</name>
</gene>
<dbReference type="PANTHER" id="PTHR12475:SF4">
    <property type="entry name" value="PROTEIN THEM6"/>
    <property type="match status" value="1"/>
</dbReference>
<dbReference type="Proteomes" id="UP000244060">
    <property type="component" value="Unassembled WGS sequence"/>
</dbReference>
<proteinExistence type="predicted"/>
<name>A0A2T5JU49_9RHOB</name>
<accession>A0A2T5JU49</accession>
<evidence type="ECO:0000313" key="2">
    <source>
        <dbReference type="Proteomes" id="UP000244060"/>
    </source>
</evidence>
<dbReference type="SUPFAM" id="SSF54637">
    <property type="entry name" value="Thioesterase/thiol ester dehydrase-isomerase"/>
    <property type="match status" value="1"/>
</dbReference>
<dbReference type="InterPro" id="IPR029069">
    <property type="entry name" value="HotDog_dom_sf"/>
</dbReference>
<dbReference type="CDD" id="cd00586">
    <property type="entry name" value="4HBT"/>
    <property type="match status" value="1"/>
</dbReference>
<reference evidence="1 2" key="1">
    <citation type="submission" date="2018-04" db="EMBL/GenBank/DDBJ databases">
        <title>Genomic Encyclopedia of Type Strains, Phase III (KMG-III): the genomes of soil and plant-associated and newly described type strains.</title>
        <authorList>
            <person name="Whitman W."/>
        </authorList>
    </citation>
    <scope>NUCLEOTIDE SEQUENCE [LARGE SCALE GENOMIC DNA]</scope>
    <source>
        <strain evidence="1 2">KA25</strain>
    </source>
</reference>
<dbReference type="EMBL" id="QAOT01000020">
    <property type="protein sequence ID" value="PTR13693.1"/>
    <property type="molecule type" value="Genomic_DNA"/>
</dbReference>
<organism evidence="1 2">
    <name type="scientific">Cereibacter azotoformans</name>
    <dbReference type="NCBI Taxonomy" id="43057"/>
    <lineage>
        <taxon>Bacteria</taxon>
        <taxon>Pseudomonadati</taxon>
        <taxon>Pseudomonadota</taxon>
        <taxon>Alphaproteobacteria</taxon>
        <taxon>Rhodobacterales</taxon>
        <taxon>Paracoccaceae</taxon>
        <taxon>Cereibacter</taxon>
    </lineage>
</organism>
<dbReference type="InterPro" id="IPR051490">
    <property type="entry name" value="THEM6_lcsJ_thioesterase"/>
</dbReference>
<protein>
    <submittedName>
        <fullName evidence="1">Acyl-CoA thioesterase FadM</fullName>
    </submittedName>
</protein>
<keyword evidence="2" id="KW-1185">Reference proteome</keyword>
<evidence type="ECO:0000313" key="1">
    <source>
        <dbReference type="EMBL" id="PTR13693.1"/>
    </source>
</evidence>
<dbReference type="PANTHER" id="PTHR12475">
    <property type="match status" value="1"/>
</dbReference>
<dbReference type="OrthoDB" id="3727779at2"/>
<sequence length="175" mass="20150">MYPYLRLFMEMRRTRDLAPLPVLGTHRSSHRCLPWDLDPWRELNNGRTLTLFDLGRLPLIHRTGMARACAARGWGLTVAGSSLRYRRRIVLMDRLDMVSRCLGWDERFFYIEQSLWRKGDCTSHMLLRAAVTSPAGIVPPTEVAALLEADESPPLPDWVTAWIEADATRPWPPTH</sequence>